<evidence type="ECO:0000313" key="7">
    <source>
        <dbReference type="Proteomes" id="UP000013827"/>
    </source>
</evidence>
<evidence type="ECO:0000259" key="4">
    <source>
        <dbReference type="Pfam" id="PF00990"/>
    </source>
</evidence>
<dbReference type="HOGENOM" id="CLU_028574_0_0_1"/>
<evidence type="ECO:0008006" key="8">
    <source>
        <dbReference type="Google" id="ProtNLM"/>
    </source>
</evidence>
<accession>A0A0D3L249</accession>
<organism evidence="6 7">
    <name type="scientific">Emiliania huxleyi (strain CCMP1516)</name>
    <dbReference type="NCBI Taxonomy" id="280463"/>
    <lineage>
        <taxon>Eukaryota</taxon>
        <taxon>Haptista</taxon>
        <taxon>Haptophyta</taxon>
        <taxon>Prymnesiophyceae</taxon>
        <taxon>Isochrysidales</taxon>
        <taxon>Noelaerhabdaceae</taxon>
        <taxon>Emiliania</taxon>
    </lineage>
</organism>
<keyword evidence="3" id="KW-1133">Transmembrane helix</keyword>
<feature type="domain" description="GGDEF" evidence="4">
    <location>
        <begin position="486"/>
        <end position="578"/>
    </location>
</feature>
<keyword evidence="3" id="KW-0812">Transmembrane</keyword>
<evidence type="ECO:0000313" key="6">
    <source>
        <dbReference type="EnsemblProtists" id="EOD42084"/>
    </source>
</evidence>
<dbReference type="Proteomes" id="UP000013827">
    <property type="component" value="Unassembled WGS sequence"/>
</dbReference>
<evidence type="ECO:0000256" key="2">
    <source>
        <dbReference type="ARBA" id="ARBA00023118"/>
    </source>
</evidence>
<keyword evidence="2" id="KW-0051">Antiviral defense</keyword>
<proteinExistence type="predicted"/>
<feature type="transmembrane region" description="Helical" evidence="3">
    <location>
        <begin position="205"/>
        <end position="226"/>
    </location>
</feature>
<feature type="transmembrane region" description="Helical" evidence="3">
    <location>
        <begin position="168"/>
        <end position="185"/>
    </location>
</feature>
<sequence length="643" mass="69300">MQPMNVVSPPRHADDAVPIGACYALKAPLKEAPRPVGEWDAKRIADFALFAALALSGAAHAVSAAMQEVNATDSATDCATLHGRLLAGKAPRASTEEDNEALHALTGSIGLMLFEATLLPFVLATWAALLGLGTRRAKDVTRAAVALVLLALACLLRSYREPVTRGELFELAFIIGTVHFINGLFMLEDDPEADVAALVRKYRRALSLAGTGIAMGYFFNFVQPIVRAIDGGKKRSPGSAAATLPIMLGGKDEALLRGSCALNILIPRDLPDADLRGEIRKLASPSGTIIGDQGFRPMPVNFLPPTQAPHPDGMFDIPTAVGALYQRRRHQKELDEQAMAEEDQAFNEHAFSVVERHVSAAMNCAQRPCRLLVSARSLLASLLRDDVTSANTATAGAPVDTSEVSLAFELTDFANALIGLIERDPLARKHVRVWSVPPPPFDMQMIAGLCRACDDAPSPNEDNSYKKNVYLVYSTKRQKICIDPAFFSIDIQGFKGVNDTIDHVAGDGALHHYAALLSSVVKEASTEEMKGVVYRTGGDELSVIWSKASGAPRDGFRHKVEAVAQTLAKVDHVVKGEKDGMAVEAPTFLRIGVGPTHHLADQPAEIRSQVYMKAFGSLDARGQMVSRSDARLEGVAMWMAVWE</sequence>
<dbReference type="InterPro" id="IPR043128">
    <property type="entry name" value="Rev_trsase/Diguanyl_cyclase"/>
</dbReference>
<feature type="transmembrane region" description="Helical" evidence="3">
    <location>
        <begin position="111"/>
        <end position="134"/>
    </location>
</feature>
<dbReference type="Gene3D" id="3.30.70.270">
    <property type="match status" value="1"/>
</dbReference>
<dbReference type="GO" id="GO:0000166">
    <property type="term" value="F:nucleotide binding"/>
    <property type="evidence" value="ECO:0007669"/>
    <property type="project" value="UniProtKB-KW"/>
</dbReference>
<dbReference type="KEGG" id="ehx:EMIHUDRAFT_194791"/>
<evidence type="ECO:0000256" key="1">
    <source>
        <dbReference type="ARBA" id="ARBA00022741"/>
    </source>
</evidence>
<name>A0A0D3L249_EMIH1</name>
<dbReference type="AlphaFoldDB" id="A0A0D3L249"/>
<feature type="transmembrane region" description="Helical" evidence="3">
    <location>
        <begin position="140"/>
        <end position="156"/>
    </location>
</feature>
<evidence type="ECO:0000256" key="3">
    <source>
        <dbReference type="SAM" id="Phobius"/>
    </source>
</evidence>
<dbReference type="SUPFAM" id="SSF55073">
    <property type="entry name" value="Nucleotide cyclase"/>
    <property type="match status" value="1"/>
</dbReference>
<dbReference type="InterPro" id="IPR029787">
    <property type="entry name" value="Nucleotide_cyclase"/>
</dbReference>
<protein>
    <recommendedName>
        <fullName evidence="8">GGDEF domain-containing protein</fullName>
    </recommendedName>
</protein>
<keyword evidence="7" id="KW-1185">Reference proteome</keyword>
<dbReference type="Pfam" id="PF20300">
    <property type="entry name" value="prok_STING"/>
    <property type="match status" value="1"/>
</dbReference>
<dbReference type="InterPro" id="IPR046876">
    <property type="entry name" value="Prok_STING"/>
</dbReference>
<dbReference type="Pfam" id="PF00990">
    <property type="entry name" value="GGDEF"/>
    <property type="match status" value="1"/>
</dbReference>
<keyword evidence="1" id="KW-0547">Nucleotide-binding</keyword>
<dbReference type="GO" id="GO:0051607">
    <property type="term" value="P:defense response to virus"/>
    <property type="evidence" value="ECO:0007669"/>
    <property type="project" value="UniProtKB-KW"/>
</dbReference>
<dbReference type="GeneID" id="17287354"/>
<dbReference type="EnsemblProtists" id="EOD42084">
    <property type="protein sequence ID" value="EOD42084"/>
    <property type="gene ID" value="EMIHUDRAFT_194791"/>
</dbReference>
<reference evidence="7" key="1">
    <citation type="journal article" date="2013" name="Nature">
        <title>Pan genome of the phytoplankton Emiliania underpins its global distribution.</title>
        <authorList>
            <person name="Read B.A."/>
            <person name="Kegel J."/>
            <person name="Klute M.J."/>
            <person name="Kuo A."/>
            <person name="Lefebvre S.C."/>
            <person name="Maumus F."/>
            <person name="Mayer C."/>
            <person name="Miller J."/>
            <person name="Monier A."/>
            <person name="Salamov A."/>
            <person name="Young J."/>
            <person name="Aguilar M."/>
            <person name="Claverie J.M."/>
            <person name="Frickenhaus S."/>
            <person name="Gonzalez K."/>
            <person name="Herman E.K."/>
            <person name="Lin Y.C."/>
            <person name="Napier J."/>
            <person name="Ogata H."/>
            <person name="Sarno A.F."/>
            <person name="Shmutz J."/>
            <person name="Schroeder D."/>
            <person name="de Vargas C."/>
            <person name="Verret F."/>
            <person name="von Dassow P."/>
            <person name="Valentin K."/>
            <person name="Van de Peer Y."/>
            <person name="Wheeler G."/>
            <person name="Dacks J.B."/>
            <person name="Delwiche C.F."/>
            <person name="Dyhrman S.T."/>
            <person name="Glockner G."/>
            <person name="John U."/>
            <person name="Richards T."/>
            <person name="Worden A.Z."/>
            <person name="Zhang X."/>
            <person name="Grigoriev I.V."/>
            <person name="Allen A.E."/>
            <person name="Bidle K."/>
            <person name="Borodovsky M."/>
            <person name="Bowler C."/>
            <person name="Brownlee C."/>
            <person name="Cock J.M."/>
            <person name="Elias M."/>
            <person name="Gladyshev V.N."/>
            <person name="Groth M."/>
            <person name="Guda C."/>
            <person name="Hadaegh A."/>
            <person name="Iglesias-Rodriguez M.D."/>
            <person name="Jenkins J."/>
            <person name="Jones B.M."/>
            <person name="Lawson T."/>
            <person name="Leese F."/>
            <person name="Lindquist E."/>
            <person name="Lobanov A."/>
            <person name="Lomsadze A."/>
            <person name="Malik S.B."/>
            <person name="Marsh M.E."/>
            <person name="Mackinder L."/>
            <person name="Mock T."/>
            <person name="Mueller-Roeber B."/>
            <person name="Pagarete A."/>
            <person name="Parker M."/>
            <person name="Probert I."/>
            <person name="Quesneville H."/>
            <person name="Raines C."/>
            <person name="Rensing S.A."/>
            <person name="Riano-Pachon D.M."/>
            <person name="Richier S."/>
            <person name="Rokitta S."/>
            <person name="Shiraiwa Y."/>
            <person name="Soanes D.M."/>
            <person name="van der Giezen M."/>
            <person name="Wahlund T.M."/>
            <person name="Williams B."/>
            <person name="Wilson W."/>
            <person name="Wolfe G."/>
            <person name="Wurch L.L."/>
        </authorList>
    </citation>
    <scope>NUCLEOTIDE SEQUENCE</scope>
</reference>
<evidence type="ECO:0000259" key="5">
    <source>
        <dbReference type="Pfam" id="PF20300"/>
    </source>
</evidence>
<dbReference type="PaxDb" id="2903-EOD42084"/>
<reference evidence="6" key="2">
    <citation type="submission" date="2024-10" db="UniProtKB">
        <authorList>
            <consortium name="EnsemblProtists"/>
        </authorList>
    </citation>
    <scope>IDENTIFICATION</scope>
</reference>
<dbReference type="RefSeq" id="XP_005794513.1">
    <property type="nucleotide sequence ID" value="XM_005794456.1"/>
</dbReference>
<keyword evidence="3" id="KW-0472">Membrane</keyword>
<feature type="domain" description="Prokaryotic STING" evidence="5">
    <location>
        <begin position="210"/>
        <end position="346"/>
    </location>
</feature>
<dbReference type="InterPro" id="IPR000160">
    <property type="entry name" value="GGDEF_dom"/>
</dbReference>